<dbReference type="AlphaFoldDB" id="A0A6L9W7I9"/>
<comment type="caution">
    <text evidence="1">The sequence shown here is derived from an EMBL/GenBank/DDBJ whole genome shotgun (WGS) entry which is preliminary data.</text>
</comment>
<reference evidence="1 2" key="1">
    <citation type="submission" date="2019-12" db="EMBL/GenBank/DDBJ databases">
        <title>the WGS of Blastococcus saxobsidens 67B17.</title>
        <authorList>
            <person name="Jiang Z."/>
        </authorList>
    </citation>
    <scope>NUCLEOTIDE SEQUENCE [LARGE SCALE GENOMIC DNA]</scope>
    <source>
        <strain evidence="1 2">67B17</strain>
    </source>
</reference>
<sequence>MLHSLTSSLPDAKPAVFEPGLNVALAVRTRNAPSKDSRNAVGKTSFITALDFCLGSNAGPNHLLRRPELEKYEFRLDLTEAGARHTISRSGQAPNAPAIDGDIVTLDILRHQLGRDLFALAGTEFEPSFRSLVAYYLRAESTGGFNEPLRTVSRQTDLATQLPLAYLFGLDINLVARAAAISDSRKNVSALRRATKDPVFGRTLGNTADLDVLTRQVGDAGGGGSSAERGVAA</sequence>
<evidence type="ECO:0000313" key="1">
    <source>
        <dbReference type="EMBL" id="NEK87769.1"/>
    </source>
</evidence>
<accession>A0A6L9W7I9</accession>
<evidence type="ECO:0000313" key="2">
    <source>
        <dbReference type="Proteomes" id="UP000479241"/>
    </source>
</evidence>
<protein>
    <submittedName>
        <fullName evidence="1">DUF2326 domain-containing protein</fullName>
    </submittedName>
</protein>
<dbReference type="RefSeq" id="WP_204262295.1">
    <property type="nucleotide sequence ID" value="NZ_JAAGWG010000041.1"/>
</dbReference>
<proteinExistence type="predicted"/>
<organism evidence="1 2">
    <name type="scientific">Blastococcus saxobsidens</name>
    <dbReference type="NCBI Taxonomy" id="138336"/>
    <lineage>
        <taxon>Bacteria</taxon>
        <taxon>Bacillati</taxon>
        <taxon>Actinomycetota</taxon>
        <taxon>Actinomycetes</taxon>
        <taxon>Geodermatophilales</taxon>
        <taxon>Geodermatophilaceae</taxon>
        <taxon>Blastococcus</taxon>
    </lineage>
</organism>
<feature type="non-terminal residue" evidence="1">
    <location>
        <position position="233"/>
    </location>
</feature>
<gene>
    <name evidence="1" type="ORF">GCU60_18685</name>
</gene>
<dbReference type="EMBL" id="JAAGWG010000041">
    <property type="protein sequence ID" value="NEK87769.1"/>
    <property type="molecule type" value="Genomic_DNA"/>
</dbReference>
<name>A0A6L9W7I9_9ACTN</name>
<dbReference type="Proteomes" id="UP000479241">
    <property type="component" value="Unassembled WGS sequence"/>
</dbReference>